<reference evidence="2 3" key="1">
    <citation type="submission" date="2019-12" db="EMBL/GenBank/DDBJ databases">
        <title>A genome sequence resource for the geographically widespread anthracnose pathogen Colletotrichum asianum.</title>
        <authorList>
            <person name="Meng Y."/>
        </authorList>
    </citation>
    <scope>NUCLEOTIDE SEQUENCE [LARGE SCALE GENOMIC DNA]</scope>
    <source>
        <strain evidence="2 3">ICMP 18580</strain>
    </source>
</reference>
<sequence>MVGCHPSSNLPSPACKPSEAVDLKVPKDHRDKGTLIQESHRASSDIEITTQNCLRNPRNFLPRPMYPKSVNLKDALSNHLGRPCSAPKSRIDISRRPRTTRPSTRSSIPHSIRNIPSKFPIARERTKGALSGHDSGHYQMAIFRRHFRPVCKYRSPNEQQTATSGRDIGDKSVAQKRTPRPERHRSKPHRQSAQNK</sequence>
<dbReference type="Proteomes" id="UP000434172">
    <property type="component" value="Unassembled WGS sequence"/>
</dbReference>
<evidence type="ECO:0000313" key="3">
    <source>
        <dbReference type="Proteomes" id="UP000434172"/>
    </source>
</evidence>
<dbReference type="AlphaFoldDB" id="A0A8H3W143"/>
<feature type="compositionally biased region" description="Low complexity" evidence="1">
    <location>
        <begin position="100"/>
        <end position="111"/>
    </location>
</feature>
<evidence type="ECO:0000313" key="2">
    <source>
        <dbReference type="EMBL" id="KAF0317570.1"/>
    </source>
</evidence>
<feature type="region of interest" description="Disordered" evidence="1">
    <location>
        <begin position="81"/>
        <end position="111"/>
    </location>
</feature>
<proteinExistence type="predicted"/>
<dbReference type="EMBL" id="WOWK01000127">
    <property type="protein sequence ID" value="KAF0317570.1"/>
    <property type="molecule type" value="Genomic_DNA"/>
</dbReference>
<feature type="region of interest" description="Disordered" evidence="1">
    <location>
        <begin position="152"/>
        <end position="196"/>
    </location>
</feature>
<comment type="caution">
    <text evidence="2">The sequence shown here is derived from an EMBL/GenBank/DDBJ whole genome shotgun (WGS) entry which is preliminary data.</text>
</comment>
<accession>A0A8H3W143</accession>
<gene>
    <name evidence="2" type="ORF">GQ607_015176</name>
</gene>
<keyword evidence="3" id="KW-1185">Reference proteome</keyword>
<name>A0A8H3W143_9PEZI</name>
<feature type="region of interest" description="Disordered" evidence="1">
    <location>
        <begin position="24"/>
        <end position="43"/>
    </location>
</feature>
<protein>
    <submittedName>
        <fullName evidence="2">Uncharacterized protein</fullName>
    </submittedName>
</protein>
<organism evidence="2 3">
    <name type="scientific">Colletotrichum asianum</name>
    <dbReference type="NCBI Taxonomy" id="702518"/>
    <lineage>
        <taxon>Eukaryota</taxon>
        <taxon>Fungi</taxon>
        <taxon>Dikarya</taxon>
        <taxon>Ascomycota</taxon>
        <taxon>Pezizomycotina</taxon>
        <taxon>Sordariomycetes</taxon>
        <taxon>Hypocreomycetidae</taxon>
        <taxon>Glomerellales</taxon>
        <taxon>Glomerellaceae</taxon>
        <taxon>Colletotrichum</taxon>
        <taxon>Colletotrichum gloeosporioides species complex</taxon>
    </lineage>
</organism>
<evidence type="ECO:0000256" key="1">
    <source>
        <dbReference type="SAM" id="MobiDB-lite"/>
    </source>
</evidence>